<dbReference type="RefSeq" id="WP_225423052.1">
    <property type="nucleotide sequence ID" value="NZ_CP042371.1"/>
</dbReference>
<dbReference type="EMBL" id="PUFO01000076">
    <property type="protein sequence ID" value="TDG74401.1"/>
    <property type="molecule type" value="Genomic_DNA"/>
</dbReference>
<proteinExistence type="predicted"/>
<name>A0A4R5NIX5_9LACO</name>
<protein>
    <recommendedName>
        <fullName evidence="3">DUF2971 domain-containing protein</fullName>
    </recommendedName>
</protein>
<evidence type="ECO:0000313" key="2">
    <source>
        <dbReference type="Proteomes" id="UP000294854"/>
    </source>
</evidence>
<organism evidence="1 2">
    <name type="scientific">Secundilactobacillus malefermentans</name>
    <dbReference type="NCBI Taxonomy" id="176292"/>
    <lineage>
        <taxon>Bacteria</taxon>
        <taxon>Bacillati</taxon>
        <taxon>Bacillota</taxon>
        <taxon>Bacilli</taxon>
        <taxon>Lactobacillales</taxon>
        <taxon>Lactobacillaceae</taxon>
        <taxon>Secundilactobacillus</taxon>
    </lineage>
</organism>
<comment type="caution">
    <text evidence="1">The sequence shown here is derived from an EMBL/GenBank/DDBJ whole genome shotgun (WGS) entry which is preliminary data.</text>
</comment>
<sequence length="425" mass="49634">MKFKELEKQSIYFAPASVEDDMYEGRYPMYFDGNEALWQGFFAMFYKHISFNQGIVGEKFDEYVPAMVPLKTNLTSRNYNYDGEEFKGYLNIGGVRALIALFAASGKVYERQLRKIITQYILFLTIFYSQQFGAFVNKKTELEKKNKQMVKKLDSVQKIISTLNKVPCEETSRVDILSKFTSDPLCYQNELDVNSQQFVNYQISEKLMDSFFEGLRNMALENCYIASFTDDYSDGRMWHDYTNYEGIAIEYKNDESITLRDSEGNSSNHKFKKVAYENAQSFNFFSSIGKLPDAMITGIFANYDWGNDTHQIKENLKDNYWKWTEQTVLTKDSSWITQRESRLIISNFMEGYSTTQSRTFFYDFSELKSITFGPKTSNENKIKITKILVQKCKENDVANFPVYAMFRDDKTGKMERELLTSLHGK</sequence>
<dbReference type="Proteomes" id="UP000294854">
    <property type="component" value="Unassembled WGS sequence"/>
</dbReference>
<evidence type="ECO:0008006" key="3">
    <source>
        <dbReference type="Google" id="ProtNLM"/>
    </source>
</evidence>
<reference evidence="1 2" key="1">
    <citation type="journal article" date="2019" name="Appl. Microbiol. Biotechnol.">
        <title>Uncovering carbohydrate metabolism through a genotype-phenotype association study of 56 lactic acid bacteria genomes.</title>
        <authorList>
            <person name="Buron-Moles G."/>
            <person name="Chailyan A."/>
            <person name="Dolejs I."/>
            <person name="Forster J."/>
            <person name="Miks M.H."/>
        </authorList>
    </citation>
    <scope>NUCLEOTIDE SEQUENCE [LARGE SCALE GENOMIC DNA]</scope>
    <source>
        <strain evidence="1 2">ATCC 49373</strain>
    </source>
</reference>
<dbReference type="AlphaFoldDB" id="A0A4R5NIX5"/>
<accession>A0A4R5NIX5</accession>
<dbReference type="Pfam" id="PF11185">
    <property type="entry name" value="DUF2971"/>
    <property type="match status" value="1"/>
</dbReference>
<evidence type="ECO:0000313" key="1">
    <source>
        <dbReference type="EMBL" id="TDG74401.1"/>
    </source>
</evidence>
<keyword evidence="2" id="KW-1185">Reference proteome</keyword>
<dbReference type="InterPro" id="IPR021352">
    <property type="entry name" value="DUF2971"/>
</dbReference>
<gene>
    <name evidence="1" type="ORF">C5L31_000048</name>
</gene>